<dbReference type="EMBL" id="KN822968">
    <property type="protein sequence ID" value="KIO30863.1"/>
    <property type="molecule type" value="Genomic_DNA"/>
</dbReference>
<evidence type="ECO:0008006" key="7">
    <source>
        <dbReference type="Google" id="ProtNLM"/>
    </source>
</evidence>
<dbReference type="HOGENOM" id="CLU_2177202_0_0_1"/>
<dbReference type="STRING" id="1051891.A0A0C3LAF5"/>
<dbReference type="GO" id="GO:0020037">
    <property type="term" value="F:heme binding"/>
    <property type="evidence" value="ECO:0007669"/>
    <property type="project" value="InterPro"/>
</dbReference>
<protein>
    <recommendedName>
        <fullName evidence="7">Heme peroxidase</fullName>
    </recommendedName>
</protein>
<dbReference type="AlphaFoldDB" id="A0A0C3LAF5"/>
<dbReference type="GO" id="GO:0046872">
    <property type="term" value="F:metal ion binding"/>
    <property type="evidence" value="ECO:0007669"/>
    <property type="project" value="UniProtKB-KW"/>
</dbReference>
<dbReference type="GO" id="GO:0004601">
    <property type="term" value="F:peroxidase activity"/>
    <property type="evidence" value="ECO:0007669"/>
    <property type="project" value="InterPro"/>
</dbReference>
<evidence type="ECO:0000256" key="4">
    <source>
        <dbReference type="ARBA" id="ARBA00023004"/>
    </source>
</evidence>
<keyword evidence="2" id="KW-0223">Dioxygenase</keyword>
<keyword evidence="4" id="KW-0408">Iron</keyword>
<evidence type="ECO:0000256" key="1">
    <source>
        <dbReference type="ARBA" id="ARBA00022723"/>
    </source>
</evidence>
<dbReference type="GO" id="GO:0051213">
    <property type="term" value="F:dioxygenase activity"/>
    <property type="evidence" value="ECO:0007669"/>
    <property type="project" value="UniProtKB-KW"/>
</dbReference>
<reference evidence="6" key="2">
    <citation type="submission" date="2015-01" db="EMBL/GenBank/DDBJ databases">
        <title>Evolutionary Origins and Diversification of the Mycorrhizal Mutualists.</title>
        <authorList>
            <consortium name="DOE Joint Genome Institute"/>
            <consortium name="Mycorrhizal Genomics Consortium"/>
            <person name="Kohler A."/>
            <person name="Kuo A."/>
            <person name="Nagy L.G."/>
            <person name="Floudas D."/>
            <person name="Copeland A."/>
            <person name="Barry K.W."/>
            <person name="Cichocki N."/>
            <person name="Veneault-Fourrey C."/>
            <person name="LaButti K."/>
            <person name="Lindquist E.A."/>
            <person name="Lipzen A."/>
            <person name="Lundell T."/>
            <person name="Morin E."/>
            <person name="Murat C."/>
            <person name="Riley R."/>
            <person name="Ohm R."/>
            <person name="Sun H."/>
            <person name="Tunlid A."/>
            <person name="Henrissat B."/>
            <person name="Grigoriev I.V."/>
            <person name="Hibbett D.S."/>
            <person name="Martin F."/>
        </authorList>
    </citation>
    <scope>NUCLEOTIDE SEQUENCE [LARGE SCALE GENOMIC DNA]</scope>
    <source>
        <strain evidence="6">MUT 4182</strain>
    </source>
</reference>
<organism evidence="5 6">
    <name type="scientific">Tulasnella calospora MUT 4182</name>
    <dbReference type="NCBI Taxonomy" id="1051891"/>
    <lineage>
        <taxon>Eukaryota</taxon>
        <taxon>Fungi</taxon>
        <taxon>Dikarya</taxon>
        <taxon>Basidiomycota</taxon>
        <taxon>Agaricomycotina</taxon>
        <taxon>Agaricomycetes</taxon>
        <taxon>Cantharellales</taxon>
        <taxon>Tulasnellaceae</taxon>
        <taxon>Tulasnella</taxon>
    </lineage>
</organism>
<dbReference type="InterPro" id="IPR037120">
    <property type="entry name" value="Haem_peroxidase_sf_animal"/>
</dbReference>
<name>A0A0C3LAF5_9AGAM</name>
<feature type="non-terminal residue" evidence="5">
    <location>
        <position position="110"/>
    </location>
</feature>
<dbReference type="PROSITE" id="PS50292">
    <property type="entry name" value="PEROXIDASE_3"/>
    <property type="match status" value="1"/>
</dbReference>
<dbReference type="Gene3D" id="1.10.640.10">
    <property type="entry name" value="Haem peroxidase domain superfamily, animal type"/>
    <property type="match status" value="1"/>
</dbReference>
<dbReference type="GO" id="GO:0006979">
    <property type="term" value="P:response to oxidative stress"/>
    <property type="evidence" value="ECO:0007669"/>
    <property type="project" value="InterPro"/>
</dbReference>
<dbReference type="InterPro" id="IPR050783">
    <property type="entry name" value="Oxylipin_biosynth_metab"/>
</dbReference>
<dbReference type="PANTHER" id="PTHR11903:SF37">
    <property type="entry name" value="PSI-PRODUCING OXYGENASE A"/>
    <property type="match status" value="1"/>
</dbReference>
<feature type="non-terminal residue" evidence="5">
    <location>
        <position position="1"/>
    </location>
</feature>
<dbReference type="InterPro" id="IPR010255">
    <property type="entry name" value="Haem_peroxidase_sf"/>
</dbReference>
<dbReference type="Proteomes" id="UP000054248">
    <property type="component" value="Unassembled WGS sequence"/>
</dbReference>
<dbReference type="InterPro" id="IPR019791">
    <property type="entry name" value="Haem_peroxidase_animal"/>
</dbReference>
<dbReference type="SUPFAM" id="SSF48113">
    <property type="entry name" value="Heme-dependent peroxidases"/>
    <property type="match status" value="1"/>
</dbReference>
<evidence type="ECO:0000313" key="6">
    <source>
        <dbReference type="Proteomes" id="UP000054248"/>
    </source>
</evidence>
<proteinExistence type="predicted"/>
<dbReference type="GO" id="GO:0006631">
    <property type="term" value="P:fatty acid metabolic process"/>
    <property type="evidence" value="ECO:0007669"/>
    <property type="project" value="UniProtKB-ARBA"/>
</dbReference>
<sequence length="110" mass="12419">LLDGTGRLKPDTFADIRLLQMPPSTPALCVLFSRNHNYIAKKLLAINEQGLWNRDVEGLGEEAKKKQDNEIFQTSRLINCGWFMNTILSDYLSAILGLVREGNSWSLDPL</sequence>
<dbReference type="Pfam" id="PF03098">
    <property type="entry name" value="An_peroxidase"/>
    <property type="match status" value="1"/>
</dbReference>
<reference evidence="5 6" key="1">
    <citation type="submission" date="2014-04" db="EMBL/GenBank/DDBJ databases">
        <authorList>
            <consortium name="DOE Joint Genome Institute"/>
            <person name="Kuo A."/>
            <person name="Girlanda M."/>
            <person name="Perotto S."/>
            <person name="Kohler A."/>
            <person name="Nagy L.G."/>
            <person name="Floudas D."/>
            <person name="Copeland A."/>
            <person name="Barry K.W."/>
            <person name="Cichocki N."/>
            <person name="Veneault-Fourrey C."/>
            <person name="LaButti K."/>
            <person name="Lindquist E.A."/>
            <person name="Lipzen A."/>
            <person name="Lundell T."/>
            <person name="Morin E."/>
            <person name="Murat C."/>
            <person name="Sun H."/>
            <person name="Tunlid A."/>
            <person name="Henrissat B."/>
            <person name="Grigoriev I.V."/>
            <person name="Hibbett D.S."/>
            <person name="Martin F."/>
            <person name="Nordberg H.P."/>
            <person name="Cantor M.N."/>
            <person name="Hua S.X."/>
        </authorList>
    </citation>
    <scope>NUCLEOTIDE SEQUENCE [LARGE SCALE GENOMIC DNA]</scope>
    <source>
        <strain evidence="5 6">MUT 4182</strain>
    </source>
</reference>
<keyword evidence="3" id="KW-0560">Oxidoreductase</keyword>
<keyword evidence="6" id="KW-1185">Reference proteome</keyword>
<keyword evidence="1" id="KW-0479">Metal-binding</keyword>
<gene>
    <name evidence="5" type="ORF">M407DRAFT_37431</name>
</gene>
<dbReference type="OrthoDB" id="2679065at2759"/>
<evidence type="ECO:0000256" key="3">
    <source>
        <dbReference type="ARBA" id="ARBA00023002"/>
    </source>
</evidence>
<evidence type="ECO:0000256" key="2">
    <source>
        <dbReference type="ARBA" id="ARBA00022964"/>
    </source>
</evidence>
<evidence type="ECO:0000313" key="5">
    <source>
        <dbReference type="EMBL" id="KIO30863.1"/>
    </source>
</evidence>
<dbReference type="PANTHER" id="PTHR11903">
    <property type="entry name" value="PROSTAGLANDIN G/H SYNTHASE"/>
    <property type="match status" value="1"/>
</dbReference>
<accession>A0A0C3LAF5</accession>